<name>A0ABV9VZ67_9ACTN</name>
<keyword evidence="3" id="KW-1185">Reference proteome</keyword>
<gene>
    <name evidence="2" type="ORF">ACFPIJ_28125</name>
</gene>
<organism evidence="2 3">
    <name type="scientific">Dactylosporangium cerinum</name>
    <dbReference type="NCBI Taxonomy" id="1434730"/>
    <lineage>
        <taxon>Bacteria</taxon>
        <taxon>Bacillati</taxon>
        <taxon>Actinomycetota</taxon>
        <taxon>Actinomycetes</taxon>
        <taxon>Micromonosporales</taxon>
        <taxon>Micromonosporaceae</taxon>
        <taxon>Dactylosporangium</taxon>
    </lineage>
</organism>
<dbReference type="Proteomes" id="UP001595912">
    <property type="component" value="Unassembled WGS sequence"/>
</dbReference>
<sequence>MYELDVIAADSLGRFVARWYGLPDRPRRDLSGAPDLLPEPLAEWHRVAARYSLPLSRDHVMIDPADLVESGGLVRFWAGVDDWYSYAPRDSDHGPGDSDHARGDSDHGPGGSDHGPGGSDDGPGGSDHARGAFDPLVIENDTVGTGVPLSRFLVYAAVYEATYTPLHGLVYMSPAPDELRQVRLRLRELDDPLWRWPDPATRYYGDDDLLGHLGPDRIVLAARHRDALGRFDGLGLPWDWDTRTV</sequence>
<dbReference type="RefSeq" id="WP_380119026.1">
    <property type="nucleotide sequence ID" value="NZ_JBHSIU010000037.1"/>
</dbReference>
<proteinExistence type="predicted"/>
<feature type="region of interest" description="Disordered" evidence="1">
    <location>
        <begin position="88"/>
        <end position="132"/>
    </location>
</feature>
<evidence type="ECO:0000256" key="1">
    <source>
        <dbReference type="SAM" id="MobiDB-lite"/>
    </source>
</evidence>
<feature type="compositionally biased region" description="Basic and acidic residues" evidence="1">
    <location>
        <begin position="89"/>
        <end position="107"/>
    </location>
</feature>
<reference evidence="3" key="1">
    <citation type="journal article" date="2019" name="Int. J. Syst. Evol. Microbiol.">
        <title>The Global Catalogue of Microorganisms (GCM) 10K type strain sequencing project: providing services to taxonomists for standard genome sequencing and annotation.</title>
        <authorList>
            <consortium name="The Broad Institute Genomics Platform"/>
            <consortium name="The Broad Institute Genome Sequencing Center for Infectious Disease"/>
            <person name="Wu L."/>
            <person name="Ma J."/>
        </authorList>
    </citation>
    <scope>NUCLEOTIDE SEQUENCE [LARGE SCALE GENOMIC DNA]</scope>
    <source>
        <strain evidence="3">CGMCC 4.7152</strain>
    </source>
</reference>
<protein>
    <submittedName>
        <fullName evidence="2">Uncharacterized protein</fullName>
    </submittedName>
</protein>
<evidence type="ECO:0000313" key="2">
    <source>
        <dbReference type="EMBL" id="MFC5001692.1"/>
    </source>
</evidence>
<evidence type="ECO:0000313" key="3">
    <source>
        <dbReference type="Proteomes" id="UP001595912"/>
    </source>
</evidence>
<accession>A0ABV9VZ67</accession>
<comment type="caution">
    <text evidence="2">The sequence shown here is derived from an EMBL/GenBank/DDBJ whole genome shotgun (WGS) entry which is preliminary data.</text>
</comment>
<dbReference type="EMBL" id="JBHSIU010000037">
    <property type="protein sequence ID" value="MFC5001692.1"/>
    <property type="molecule type" value="Genomic_DNA"/>
</dbReference>
<feature type="compositionally biased region" description="Gly residues" evidence="1">
    <location>
        <begin position="108"/>
        <end position="125"/>
    </location>
</feature>